<reference evidence="2" key="1">
    <citation type="submission" date="2009-10" db="EMBL/GenBank/DDBJ databases">
        <title>The genome sequence of Streptomyces sviceus strain ATCC 29083.</title>
        <authorList>
            <consortium name="The Broad Institute Genome Sequencing Platform"/>
            <consortium name="Broad Institute Microbial Sequencing Center"/>
            <person name="Fischbach M."/>
            <person name="Godfrey P."/>
            <person name="Ward D."/>
            <person name="Young S."/>
            <person name="Zeng Q."/>
            <person name="Koehrsen M."/>
            <person name="Alvarado L."/>
            <person name="Berlin A.M."/>
            <person name="Bochicchio J."/>
            <person name="Borenstein D."/>
            <person name="Chapman S.B."/>
            <person name="Chen Z."/>
            <person name="Engels R."/>
            <person name="Freedman E."/>
            <person name="Gellesch M."/>
            <person name="Goldberg J."/>
            <person name="Griggs A."/>
            <person name="Gujja S."/>
            <person name="Heilman E.R."/>
            <person name="Heiman D.I."/>
            <person name="Hepburn T.A."/>
            <person name="Howarth C."/>
            <person name="Jen D."/>
            <person name="Larson L."/>
            <person name="Lewis B."/>
            <person name="Mehta T."/>
            <person name="Park D."/>
            <person name="Pearson M."/>
            <person name="Richards J."/>
            <person name="Roberts A."/>
            <person name="Saif S."/>
            <person name="Shea T.D."/>
            <person name="Shenoy N."/>
            <person name="Sisk P."/>
            <person name="Stolte C."/>
            <person name="Sykes S.N."/>
            <person name="Thomson T."/>
            <person name="Walk T."/>
            <person name="White J."/>
            <person name="Yandava C."/>
            <person name="Straight P."/>
            <person name="Clardy J."/>
            <person name="Hung D."/>
            <person name="Kolter R."/>
            <person name="Mekalanos J."/>
            <person name="Walker S."/>
            <person name="Walsh C.T."/>
            <person name="Wieland-Brown L.C."/>
            <person name="Haas B."/>
            <person name="Nusbaum C."/>
            <person name="Birren B."/>
        </authorList>
    </citation>
    <scope>NUCLEOTIDE SEQUENCE [LARGE SCALE GENOMIC DNA]</scope>
    <source>
        <strain evidence="2">ATCC 29083</strain>
    </source>
</reference>
<keyword evidence="3" id="KW-1185">Reference proteome</keyword>
<dbReference type="GO" id="GO:0016787">
    <property type="term" value="F:hydrolase activity"/>
    <property type="evidence" value="ECO:0007669"/>
    <property type="project" value="UniProtKB-KW"/>
</dbReference>
<evidence type="ECO:0000256" key="1">
    <source>
        <dbReference type="SAM" id="MobiDB-lite"/>
    </source>
</evidence>
<sequence length="45" mass="4838">MVKVRDRSEQQRWLTDAASGANPGSLSVTGSEAPQARPAQLTDRV</sequence>
<evidence type="ECO:0000313" key="2">
    <source>
        <dbReference type="EMBL" id="EDY59885.1"/>
    </source>
</evidence>
<dbReference type="Proteomes" id="UP000002785">
    <property type="component" value="Chromosome"/>
</dbReference>
<accession>B5I480</accession>
<organism evidence="2 3">
    <name type="scientific">Streptomyces sviceus (strain ATCC 29083 / DSM 924 / JCM 4929 / NBRC 13980 / NCIMB 11184 / NRRL 5439 / UC 5370)</name>
    <dbReference type="NCBI Taxonomy" id="463191"/>
    <lineage>
        <taxon>Bacteria</taxon>
        <taxon>Bacillati</taxon>
        <taxon>Actinomycetota</taxon>
        <taxon>Actinomycetes</taxon>
        <taxon>Kitasatosporales</taxon>
        <taxon>Streptomycetaceae</taxon>
        <taxon>Streptomyces</taxon>
    </lineage>
</organism>
<evidence type="ECO:0000313" key="3">
    <source>
        <dbReference type="Proteomes" id="UP000002785"/>
    </source>
</evidence>
<feature type="compositionally biased region" description="Polar residues" evidence="1">
    <location>
        <begin position="22"/>
        <end position="32"/>
    </location>
</feature>
<feature type="compositionally biased region" description="Basic and acidic residues" evidence="1">
    <location>
        <begin position="1"/>
        <end position="10"/>
    </location>
</feature>
<dbReference type="EMBL" id="CM000951">
    <property type="protein sequence ID" value="EDY59885.1"/>
    <property type="molecule type" value="Genomic_DNA"/>
</dbReference>
<gene>
    <name evidence="2" type="ORF">SSEG_06404</name>
</gene>
<name>B5I480_STRX2</name>
<keyword evidence="2" id="KW-0378">Hydrolase</keyword>
<proteinExistence type="predicted"/>
<feature type="region of interest" description="Disordered" evidence="1">
    <location>
        <begin position="1"/>
        <end position="45"/>
    </location>
</feature>
<dbReference type="AlphaFoldDB" id="B5I480"/>
<protein>
    <submittedName>
        <fullName evidence="2">Hydrolase</fullName>
    </submittedName>
</protein>
<dbReference type="HOGENOM" id="CLU_3206043_0_0_11"/>